<gene>
    <name evidence="4" type="ORF">B7P43_G13485</name>
</gene>
<dbReference type="OrthoDB" id="410315at2759"/>
<feature type="transmembrane region" description="Helical" evidence="2">
    <location>
        <begin position="405"/>
        <end position="424"/>
    </location>
</feature>
<dbReference type="InParanoid" id="A0A2J7PCV1"/>
<comment type="caution">
    <text evidence="4">The sequence shown here is derived from an EMBL/GenBank/DDBJ whole genome shotgun (WGS) entry which is preliminary data.</text>
</comment>
<keyword evidence="2" id="KW-0472">Membrane</keyword>
<dbReference type="Pfam" id="PF02931">
    <property type="entry name" value="Neur_chan_LBD"/>
    <property type="match status" value="1"/>
</dbReference>
<dbReference type="InterPro" id="IPR036719">
    <property type="entry name" value="Neuro-gated_channel_TM_sf"/>
</dbReference>
<evidence type="ECO:0000256" key="2">
    <source>
        <dbReference type="SAM" id="Phobius"/>
    </source>
</evidence>
<keyword evidence="5" id="KW-1185">Reference proteome</keyword>
<evidence type="ECO:0000256" key="1">
    <source>
        <dbReference type="ARBA" id="ARBA00004141"/>
    </source>
</evidence>
<evidence type="ECO:0000259" key="3">
    <source>
        <dbReference type="Pfam" id="PF02931"/>
    </source>
</evidence>
<dbReference type="GO" id="GO:0016020">
    <property type="term" value="C:membrane"/>
    <property type="evidence" value="ECO:0007669"/>
    <property type="project" value="UniProtKB-SubCell"/>
</dbReference>
<dbReference type="Gene3D" id="2.70.170.10">
    <property type="entry name" value="Neurotransmitter-gated ion-channel ligand-binding domain"/>
    <property type="match status" value="1"/>
</dbReference>
<dbReference type="STRING" id="105785.A0A2J7PCV1"/>
<dbReference type="PANTHER" id="PTHR47326">
    <property type="entry name" value="TRANSPOSABLE ELEMENT TC3 TRANSPOSASE-LIKE PROTEIN"/>
    <property type="match status" value="1"/>
</dbReference>
<dbReference type="CDD" id="cd18989">
    <property type="entry name" value="LGIC_ECD_cation"/>
    <property type="match status" value="1"/>
</dbReference>
<dbReference type="InterPro" id="IPR036734">
    <property type="entry name" value="Neur_chan_lig-bd_sf"/>
</dbReference>
<dbReference type="SUPFAM" id="SSF63712">
    <property type="entry name" value="Nicotinic receptor ligand binding domain-like"/>
    <property type="match status" value="2"/>
</dbReference>
<organism evidence="4 5">
    <name type="scientific">Cryptotermes secundus</name>
    <dbReference type="NCBI Taxonomy" id="105785"/>
    <lineage>
        <taxon>Eukaryota</taxon>
        <taxon>Metazoa</taxon>
        <taxon>Ecdysozoa</taxon>
        <taxon>Arthropoda</taxon>
        <taxon>Hexapoda</taxon>
        <taxon>Insecta</taxon>
        <taxon>Pterygota</taxon>
        <taxon>Neoptera</taxon>
        <taxon>Polyneoptera</taxon>
        <taxon>Dictyoptera</taxon>
        <taxon>Blattodea</taxon>
        <taxon>Blattoidea</taxon>
        <taxon>Termitoidae</taxon>
        <taxon>Kalotermitidae</taxon>
        <taxon>Cryptotermitinae</taxon>
        <taxon>Cryptotermes</taxon>
    </lineage>
</organism>
<feature type="domain" description="Neurotransmitter-gated ion-channel ligand-binding" evidence="3">
    <location>
        <begin position="197"/>
        <end position="403"/>
    </location>
</feature>
<proteinExistence type="predicted"/>
<dbReference type="InterPro" id="IPR036397">
    <property type="entry name" value="RNaseH_sf"/>
</dbReference>
<dbReference type="EMBL" id="NEVH01026403">
    <property type="protein sequence ID" value="PNF14165.1"/>
    <property type="molecule type" value="Genomic_DNA"/>
</dbReference>
<comment type="subcellular location">
    <subcellularLocation>
        <location evidence="1">Membrane</location>
        <topology evidence="1">Multi-pass membrane protein</topology>
    </subcellularLocation>
</comment>
<accession>A0A2J7PCV1</accession>
<reference evidence="4 5" key="1">
    <citation type="submission" date="2017-12" db="EMBL/GenBank/DDBJ databases">
        <title>Hemimetabolous genomes reveal molecular basis of termite eusociality.</title>
        <authorList>
            <person name="Harrison M.C."/>
            <person name="Jongepier E."/>
            <person name="Robertson H.M."/>
            <person name="Arning N."/>
            <person name="Bitard-Feildel T."/>
            <person name="Chao H."/>
            <person name="Childers C.P."/>
            <person name="Dinh H."/>
            <person name="Doddapaneni H."/>
            <person name="Dugan S."/>
            <person name="Gowin J."/>
            <person name="Greiner C."/>
            <person name="Han Y."/>
            <person name="Hu H."/>
            <person name="Hughes D.S.T."/>
            <person name="Huylmans A.-K."/>
            <person name="Kemena C."/>
            <person name="Kremer L.P.M."/>
            <person name="Lee S.L."/>
            <person name="Lopez-Ezquerra A."/>
            <person name="Mallet L."/>
            <person name="Monroy-Kuhn J.M."/>
            <person name="Moser A."/>
            <person name="Murali S.C."/>
            <person name="Muzny D.M."/>
            <person name="Otani S."/>
            <person name="Piulachs M.-D."/>
            <person name="Poelchau M."/>
            <person name="Qu J."/>
            <person name="Schaub F."/>
            <person name="Wada-Katsumata A."/>
            <person name="Worley K.C."/>
            <person name="Xie Q."/>
            <person name="Ylla G."/>
            <person name="Poulsen M."/>
            <person name="Gibbs R.A."/>
            <person name="Schal C."/>
            <person name="Richards S."/>
            <person name="Belles X."/>
            <person name="Korb J."/>
            <person name="Bornberg-Bauer E."/>
        </authorList>
    </citation>
    <scope>NUCLEOTIDE SEQUENCE [LARGE SCALE GENOMIC DNA]</scope>
    <source>
        <tissue evidence="4">Whole body</tissue>
    </source>
</reference>
<dbReference type="InterPro" id="IPR038050">
    <property type="entry name" value="Neuro_actylchol_rec"/>
</dbReference>
<dbReference type="GO" id="GO:0003676">
    <property type="term" value="F:nucleic acid binding"/>
    <property type="evidence" value="ECO:0007669"/>
    <property type="project" value="InterPro"/>
</dbReference>
<evidence type="ECO:0000313" key="4">
    <source>
        <dbReference type="EMBL" id="PNF14165.1"/>
    </source>
</evidence>
<evidence type="ECO:0000313" key="5">
    <source>
        <dbReference type="Proteomes" id="UP000235965"/>
    </source>
</evidence>
<dbReference type="InterPro" id="IPR006202">
    <property type="entry name" value="Neur_chan_lig-bd"/>
</dbReference>
<dbReference type="Gene3D" id="3.30.420.10">
    <property type="entry name" value="Ribonuclease H-like superfamily/Ribonuclease H"/>
    <property type="match status" value="1"/>
</dbReference>
<keyword evidence="2" id="KW-0812">Transmembrane</keyword>
<name>A0A2J7PCV1_9NEOP</name>
<protein>
    <recommendedName>
        <fullName evidence="3">Neurotransmitter-gated ion-channel ligand-binding domain-containing protein</fullName>
    </recommendedName>
</protein>
<dbReference type="GO" id="GO:0005230">
    <property type="term" value="F:extracellular ligand-gated monoatomic ion channel activity"/>
    <property type="evidence" value="ECO:0007669"/>
    <property type="project" value="InterPro"/>
</dbReference>
<dbReference type="FunFam" id="2.70.170.10:FF:000028">
    <property type="entry name" value="AcetylCholine Receptor"/>
    <property type="match status" value="1"/>
</dbReference>
<dbReference type="Gene3D" id="1.20.58.390">
    <property type="entry name" value="Neurotransmitter-gated ion-channel transmembrane domain"/>
    <property type="match status" value="2"/>
</dbReference>
<sequence>MYRLTSVSGGSFELVRADDFKCPALTPTTTERRLRARYFSQDTLNRAVHRDNNTVDVKLRLVLRKFDFIVVNSRSLNREWKLASMKSYKNISKYDCCPNDTFSWVSFEFMLQRHPGGYSSTVVMPAVVLVLLTLLTFWMDPTEMDRLILATVDVVSHILFLQHLGHLLPANGDQTPLIIATARADDFQCPDNSTAITRLKSHVFCNYDPYIRPVRLYNETVDVRLRLVLKKIHFDEKRDTVHVYSLFGLIWTDYHLLWNPAEYENIEELRVSSYSLWTPDIGVYTSADETSFTPYMRPTICIVHSDGKVNCVPPSRHTASCSADLTRWPYDTHTCDLVLGSWTHTGEKVNISLMKPSIYLHDYNMNREWELVSMTSYRESGRFPCCPNDTYPAVIFQIVLQRHSGSYTAIVVAPAIVLILMTLVTWMKGDQSDRMIFAITDVFAHFLFLQYLGNILPPNGDSSPLIEEQPSTSTRAIARIVGTSKSSVWRILHGQQLYPYHPTRVHGVGPADFVPRVQFCQWLLNQCLHQPNFLNHVFFSDEAQFTRDGWFNCRNSHVWADENPNVTVVGYHQARFSVDVWACIIGDHLIGPFLLPPRLNGPFCKVVLERIIPTLLEDVPLIVRRQMWVQHDGAPAHFSIVSQDYLDGRWIGRGGPVPWPSRSPDLTPLDYFVWGHVEKPDLRYACR</sequence>
<dbReference type="PANTHER" id="PTHR47326:SF1">
    <property type="entry name" value="HTH PSQ-TYPE DOMAIN-CONTAINING PROTEIN"/>
    <property type="match status" value="1"/>
</dbReference>
<dbReference type="Proteomes" id="UP000235965">
    <property type="component" value="Unassembled WGS sequence"/>
</dbReference>
<keyword evidence="2" id="KW-1133">Transmembrane helix</keyword>
<dbReference type="AlphaFoldDB" id="A0A2J7PCV1"/>
<feature type="transmembrane region" description="Helical" evidence="2">
    <location>
        <begin position="118"/>
        <end position="139"/>
    </location>
</feature>
<dbReference type="SUPFAM" id="SSF90112">
    <property type="entry name" value="Neurotransmitter-gated ion-channel transmembrane pore"/>
    <property type="match status" value="2"/>
</dbReference>